<keyword evidence="2" id="KW-0012">Acyltransferase</keyword>
<dbReference type="Gene3D" id="3.40.630.30">
    <property type="match status" value="1"/>
</dbReference>
<reference evidence="4 5" key="1">
    <citation type="submission" date="2019-04" db="EMBL/GenBank/DDBJ databases">
        <title>Crypto-aerobic microbial life in anoxic (sulfidic) marine sediments.</title>
        <authorList>
            <person name="Bhattacharya S."/>
            <person name="Roy C."/>
            <person name="Mondal N."/>
            <person name="Sarkar J."/>
            <person name="Mandal S."/>
            <person name="Rameez M.J."/>
            <person name="Ghosh W."/>
        </authorList>
    </citation>
    <scope>NUCLEOTIDE SEQUENCE [LARGE SCALE GENOMIC DNA]</scope>
    <source>
        <strain evidence="4 5">SBBC</strain>
    </source>
</reference>
<dbReference type="Proteomes" id="UP000306340">
    <property type="component" value="Unassembled WGS sequence"/>
</dbReference>
<dbReference type="EMBL" id="SWAU01000044">
    <property type="protein sequence ID" value="TKA97323.1"/>
    <property type="molecule type" value="Genomic_DNA"/>
</dbReference>
<evidence type="ECO:0000313" key="4">
    <source>
        <dbReference type="EMBL" id="TKA97323.1"/>
    </source>
</evidence>
<dbReference type="InterPro" id="IPR016181">
    <property type="entry name" value="Acyl_CoA_acyltransferase"/>
</dbReference>
<organism evidence="4 5">
    <name type="scientific">Cereibacter changlensis</name>
    <dbReference type="NCBI Taxonomy" id="402884"/>
    <lineage>
        <taxon>Bacteria</taxon>
        <taxon>Pseudomonadati</taxon>
        <taxon>Pseudomonadota</taxon>
        <taxon>Alphaproteobacteria</taxon>
        <taxon>Rhodobacterales</taxon>
        <taxon>Paracoccaceae</taxon>
        <taxon>Cereibacter</taxon>
    </lineage>
</organism>
<dbReference type="PROSITE" id="PS51186">
    <property type="entry name" value="GNAT"/>
    <property type="match status" value="1"/>
</dbReference>
<proteinExistence type="predicted"/>
<dbReference type="Pfam" id="PF00583">
    <property type="entry name" value="Acetyltransf_1"/>
    <property type="match status" value="1"/>
</dbReference>
<gene>
    <name evidence="4" type="ORF">FAZ78_06715</name>
</gene>
<dbReference type="AlphaFoldDB" id="A0A4U0Z705"/>
<accession>A0A4U0Z705</accession>
<sequence>MTGISIRPLTLHDRGAWEVLWRENLAHFVAVAGDVASETMPVLWDRLMAEGEPLQGWLILRQGVPAGLAHVVLRLHSFSARPVGIVEDLWVSAPARRQGLAEACIAHLQRAGRAQGWVRLEWETDADNLAAQALYDRLATAAPVKRYRIDLI</sequence>
<dbReference type="SUPFAM" id="SSF55729">
    <property type="entry name" value="Acyl-CoA N-acyltransferases (Nat)"/>
    <property type="match status" value="1"/>
</dbReference>
<dbReference type="InterPro" id="IPR050832">
    <property type="entry name" value="Bact_Acetyltransf"/>
</dbReference>
<name>A0A4U0Z705_9RHOB</name>
<dbReference type="PANTHER" id="PTHR43877">
    <property type="entry name" value="AMINOALKYLPHOSPHONATE N-ACETYLTRANSFERASE-RELATED-RELATED"/>
    <property type="match status" value="1"/>
</dbReference>
<dbReference type="InterPro" id="IPR000182">
    <property type="entry name" value="GNAT_dom"/>
</dbReference>
<protein>
    <submittedName>
        <fullName evidence="4">GNAT family N-acetyltransferase</fullName>
    </submittedName>
</protein>
<evidence type="ECO:0000313" key="5">
    <source>
        <dbReference type="Proteomes" id="UP000306340"/>
    </source>
</evidence>
<keyword evidence="1 4" id="KW-0808">Transferase</keyword>
<comment type="caution">
    <text evidence="4">The sequence shown here is derived from an EMBL/GenBank/DDBJ whole genome shotgun (WGS) entry which is preliminary data.</text>
</comment>
<dbReference type="RefSeq" id="WP_136791863.1">
    <property type="nucleotide sequence ID" value="NZ_SWAU01000044.1"/>
</dbReference>
<dbReference type="GO" id="GO:0016747">
    <property type="term" value="F:acyltransferase activity, transferring groups other than amino-acyl groups"/>
    <property type="evidence" value="ECO:0007669"/>
    <property type="project" value="InterPro"/>
</dbReference>
<evidence type="ECO:0000256" key="2">
    <source>
        <dbReference type="ARBA" id="ARBA00023315"/>
    </source>
</evidence>
<evidence type="ECO:0000259" key="3">
    <source>
        <dbReference type="PROSITE" id="PS51186"/>
    </source>
</evidence>
<evidence type="ECO:0000256" key="1">
    <source>
        <dbReference type="ARBA" id="ARBA00022679"/>
    </source>
</evidence>
<dbReference type="CDD" id="cd04301">
    <property type="entry name" value="NAT_SF"/>
    <property type="match status" value="1"/>
</dbReference>
<feature type="domain" description="N-acetyltransferase" evidence="3">
    <location>
        <begin position="4"/>
        <end position="152"/>
    </location>
</feature>